<evidence type="ECO:0000313" key="3">
    <source>
        <dbReference type="EMBL" id="KAF4320734.1"/>
    </source>
</evidence>
<gene>
    <name evidence="3" type="ORF">G195_006074</name>
</gene>
<name>A0A8J4SBL3_9STRA</name>
<evidence type="ECO:0000256" key="2">
    <source>
        <dbReference type="SAM" id="MobiDB-lite"/>
    </source>
</evidence>
<feature type="region of interest" description="Disordered" evidence="2">
    <location>
        <begin position="1"/>
        <end position="52"/>
    </location>
</feature>
<dbReference type="Proteomes" id="UP000702964">
    <property type="component" value="Unassembled WGS sequence"/>
</dbReference>
<accession>A0A8J4SBL3</accession>
<protein>
    <recommendedName>
        <fullName evidence="5">TAZ-type domain-containing protein</fullName>
    </recommendedName>
</protein>
<feature type="compositionally biased region" description="Basic and acidic residues" evidence="2">
    <location>
        <begin position="34"/>
        <end position="45"/>
    </location>
</feature>
<dbReference type="AlphaFoldDB" id="A0A8J4SBL3"/>
<reference evidence="3" key="2">
    <citation type="submission" date="2020-02" db="EMBL/GenBank/DDBJ databases">
        <authorList>
            <person name="Studholme D.J."/>
        </authorList>
    </citation>
    <scope>NUCLEOTIDE SEQUENCE</scope>
    <source>
        <strain evidence="3">00238/432</strain>
    </source>
</reference>
<organism evidence="3 4">
    <name type="scientific">Phytophthora kernoviae 00238/432</name>
    <dbReference type="NCBI Taxonomy" id="1284355"/>
    <lineage>
        <taxon>Eukaryota</taxon>
        <taxon>Sar</taxon>
        <taxon>Stramenopiles</taxon>
        <taxon>Oomycota</taxon>
        <taxon>Peronosporomycetes</taxon>
        <taxon>Peronosporales</taxon>
        <taxon>Peronosporaceae</taxon>
        <taxon>Phytophthora</taxon>
    </lineage>
</organism>
<comment type="caution">
    <text evidence="3">The sequence shown here is derived from an EMBL/GenBank/DDBJ whole genome shotgun (WGS) entry which is preliminary data.</text>
</comment>
<keyword evidence="1" id="KW-0175">Coiled coil</keyword>
<dbReference type="EMBL" id="AOFI03000138">
    <property type="protein sequence ID" value="KAF4320734.1"/>
    <property type="molecule type" value="Genomic_DNA"/>
</dbReference>
<feature type="coiled-coil region" evidence="1">
    <location>
        <begin position="360"/>
        <end position="394"/>
    </location>
</feature>
<feature type="region of interest" description="Disordered" evidence="2">
    <location>
        <begin position="189"/>
        <end position="214"/>
    </location>
</feature>
<evidence type="ECO:0008006" key="5">
    <source>
        <dbReference type="Google" id="ProtNLM"/>
    </source>
</evidence>
<feature type="compositionally biased region" description="Acidic residues" evidence="2">
    <location>
        <begin position="1"/>
        <end position="10"/>
    </location>
</feature>
<proteinExistence type="predicted"/>
<evidence type="ECO:0000256" key="1">
    <source>
        <dbReference type="SAM" id="Coils"/>
    </source>
</evidence>
<reference evidence="3" key="1">
    <citation type="journal article" date="2015" name="Genom Data">
        <title>Draft genome sequences of Phytophthora kernoviae and Phytophthora ramorum lineage EU2 from Scotland.</title>
        <authorList>
            <person name="Sambles C."/>
            <person name="Schlenzig A."/>
            <person name="O'Neill P."/>
            <person name="Grant M."/>
            <person name="Studholme D.J."/>
        </authorList>
    </citation>
    <scope>NUCLEOTIDE SEQUENCE</scope>
    <source>
        <strain evidence="3">00238/432</strain>
    </source>
</reference>
<sequence length="444" mass="49519">MQDISSDVEMEFGGLDMADEEMKAEETTTNEQHVVSEESKERPEKSPIQGAAAATEAEIRATQAAVDTATKPLNIPAAAAATAGSQTNSVSAVKETQSKLVDLEKLLRWFPTEDPVLLEMLATRIEAALAIEDALTHRRVCQKKEKDAAASGEEKQWVCPFCIRIRQRRSLGAISALDHLNNEQRRLLQDPKRIHTAGNNVEQSQDTRGDNASRNLNVNGDYIGSLLRGKNESRPDKESVQRQFDKAMDLGYAIVDASFCAPAKAQRCLLNCQAILVHLQHHLDLKVCKQSMCASVEYHFAHLSQCKARKENLSCEYCLRVQEREFSRAVDMMEADQPEAEARVQSIINAITTSFTNDPPEEREQTLLQLEDELDQAEDDKRELADKLGTSRDNLRKVRRSLESHGMTTAGSQRLPLHFIKVRPGEGLNGSSKKRRLLGSMVVD</sequence>
<evidence type="ECO:0000313" key="4">
    <source>
        <dbReference type="Proteomes" id="UP000702964"/>
    </source>
</evidence>